<dbReference type="SUPFAM" id="SSF52402">
    <property type="entry name" value="Adenine nucleotide alpha hydrolases-like"/>
    <property type="match status" value="1"/>
</dbReference>
<protein>
    <recommendedName>
        <fullName evidence="2">UspA domain-containing protein</fullName>
    </recommendedName>
</protein>
<dbReference type="VEuPathDB" id="FungiDB:HMPREF1544_01303"/>
<dbReference type="InterPro" id="IPR006015">
    <property type="entry name" value="Universal_stress_UspA"/>
</dbReference>
<evidence type="ECO:0000259" key="2">
    <source>
        <dbReference type="Pfam" id="PF00582"/>
    </source>
</evidence>
<reference evidence="4" key="1">
    <citation type="submission" date="2013-05" db="EMBL/GenBank/DDBJ databases">
        <title>The Genome sequence of Mucor circinelloides f. circinelloides 1006PhL.</title>
        <authorList>
            <consortium name="The Broad Institute Genomics Platform"/>
            <person name="Cuomo C."/>
            <person name="Earl A."/>
            <person name="Findley K."/>
            <person name="Lee S.C."/>
            <person name="Walker B."/>
            <person name="Young S."/>
            <person name="Zeng Q."/>
            <person name="Gargeya S."/>
            <person name="Fitzgerald M."/>
            <person name="Haas B."/>
            <person name="Abouelleil A."/>
            <person name="Allen A.W."/>
            <person name="Alvarado L."/>
            <person name="Arachchi H.M."/>
            <person name="Berlin A.M."/>
            <person name="Chapman S.B."/>
            <person name="Gainer-Dewar J."/>
            <person name="Goldberg J."/>
            <person name="Griggs A."/>
            <person name="Gujja S."/>
            <person name="Hansen M."/>
            <person name="Howarth C."/>
            <person name="Imamovic A."/>
            <person name="Ireland A."/>
            <person name="Larimer J."/>
            <person name="McCowan C."/>
            <person name="Murphy C."/>
            <person name="Pearson M."/>
            <person name="Poon T.W."/>
            <person name="Priest M."/>
            <person name="Roberts A."/>
            <person name="Saif S."/>
            <person name="Shea T."/>
            <person name="Sisk P."/>
            <person name="Sykes S."/>
            <person name="Wortman J."/>
            <person name="Nusbaum C."/>
            <person name="Birren B."/>
        </authorList>
    </citation>
    <scope>NUCLEOTIDE SEQUENCE [LARGE SCALE GENOMIC DNA]</scope>
    <source>
        <strain evidence="4">1006PhL</strain>
    </source>
</reference>
<gene>
    <name evidence="3" type="ORF">HMPREF1544_01303</name>
</gene>
<sequence>MSTTEDLNLKKTDTLVQTYAGTSDESPDLTRVVLVCLDPESADTTFQWALDNFIVPKKDLVVLVHVRQIDIPVAPYINSTGYIDDVSQERREESHHLLRVFAEELNRRKVACKAISMVGDPKAEILRKATEIKSDVVLMGARKMGTIKRTLLGSVSDYIVHNCPCTVIVTKVEPPSHPEERRKSIVSLTSNMENTK</sequence>
<feature type="domain" description="UspA" evidence="2">
    <location>
        <begin position="31"/>
        <end position="171"/>
    </location>
</feature>
<dbReference type="PANTHER" id="PTHR31964:SF113">
    <property type="entry name" value="USPA DOMAIN-CONTAINING PROTEIN"/>
    <property type="match status" value="1"/>
</dbReference>
<dbReference type="OMA" id="HNCPCTV"/>
<name>S2KHA4_MUCC1</name>
<dbReference type="PANTHER" id="PTHR31964">
    <property type="entry name" value="ADENINE NUCLEOTIDE ALPHA HYDROLASES-LIKE SUPERFAMILY PROTEIN"/>
    <property type="match status" value="1"/>
</dbReference>
<evidence type="ECO:0000313" key="4">
    <source>
        <dbReference type="Proteomes" id="UP000014254"/>
    </source>
</evidence>
<dbReference type="EMBL" id="KE123905">
    <property type="protein sequence ID" value="EPB91795.1"/>
    <property type="molecule type" value="Genomic_DNA"/>
</dbReference>
<dbReference type="InterPro" id="IPR014729">
    <property type="entry name" value="Rossmann-like_a/b/a_fold"/>
</dbReference>
<feature type="compositionally biased region" description="Basic and acidic residues" evidence="1">
    <location>
        <begin position="174"/>
        <end position="183"/>
    </location>
</feature>
<dbReference type="InParanoid" id="S2KHA4"/>
<dbReference type="OrthoDB" id="843225at2759"/>
<dbReference type="PRINTS" id="PR01438">
    <property type="entry name" value="UNVRSLSTRESS"/>
</dbReference>
<dbReference type="eggNOG" id="ENOG502RXWD">
    <property type="taxonomic scope" value="Eukaryota"/>
</dbReference>
<dbReference type="STRING" id="1220926.S2KHA4"/>
<dbReference type="AlphaFoldDB" id="S2KHA4"/>
<feature type="compositionally biased region" description="Polar residues" evidence="1">
    <location>
        <begin position="186"/>
        <end position="196"/>
    </location>
</feature>
<accession>S2KHA4</accession>
<evidence type="ECO:0000313" key="3">
    <source>
        <dbReference type="EMBL" id="EPB91795.1"/>
    </source>
</evidence>
<proteinExistence type="predicted"/>
<dbReference type="Gene3D" id="3.40.50.620">
    <property type="entry name" value="HUPs"/>
    <property type="match status" value="1"/>
</dbReference>
<dbReference type="Pfam" id="PF00582">
    <property type="entry name" value="Usp"/>
    <property type="match status" value="1"/>
</dbReference>
<dbReference type="CDD" id="cd23659">
    <property type="entry name" value="USP_At3g01520-like"/>
    <property type="match status" value="1"/>
</dbReference>
<dbReference type="InterPro" id="IPR006016">
    <property type="entry name" value="UspA"/>
</dbReference>
<evidence type="ECO:0000256" key="1">
    <source>
        <dbReference type="SAM" id="MobiDB-lite"/>
    </source>
</evidence>
<keyword evidence="4" id="KW-1185">Reference proteome</keyword>
<organism evidence="3 4">
    <name type="scientific">Mucor circinelloides f. circinelloides (strain 1006PhL)</name>
    <name type="common">Mucormycosis agent</name>
    <name type="synonym">Calyptromyces circinelloides</name>
    <dbReference type="NCBI Taxonomy" id="1220926"/>
    <lineage>
        <taxon>Eukaryota</taxon>
        <taxon>Fungi</taxon>
        <taxon>Fungi incertae sedis</taxon>
        <taxon>Mucoromycota</taxon>
        <taxon>Mucoromycotina</taxon>
        <taxon>Mucoromycetes</taxon>
        <taxon>Mucorales</taxon>
        <taxon>Mucorineae</taxon>
        <taxon>Mucoraceae</taxon>
        <taxon>Mucor</taxon>
    </lineage>
</organism>
<feature type="region of interest" description="Disordered" evidence="1">
    <location>
        <begin position="174"/>
        <end position="196"/>
    </location>
</feature>
<dbReference type="Proteomes" id="UP000014254">
    <property type="component" value="Unassembled WGS sequence"/>
</dbReference>